<dbReference type="RefSeq" id="XP_022831325.1">
    <property type="nucleotide sequence ID" value="XM_022975557.1"/>
</dbReference>
<organism evidence="3 4">
    <name type="scientific">Spodoptera litura</name>
    <name type="common">Asian cotton leafworm</name>
    <dbReference type="NCBI Taxonomy" id="69820"/>
    <lineage>
        <taxon>Eukaryota</taxon>
        <taxon>Metazoa</taxon>
        <taxon>Ecdysozoa</taxon>
        <taxon>Arthropoda</taxon>
        <taxon>Hexapoda</taxon>
        <taxon>Insecta</taxon>
        <taxon>Pterygota</taxon>
        <taxon>Neoptera</taxon>
        <taxon>Endopterygota</taxon>
        <taxon>Lepidoptera</taxon>
        <taxon>Glossata</taxon>
        <taxon>Ditrysia</taxon>
        <taxon>Noctuoidea</taxon>
        <taxon>Noctuidae</taxon>
        <taxon>Amphipyrinae</taxon>
        <taxon>Spodoptera</taxon>
    </lineage>
</organism>
<evidence type="ECO:0000256" key="1">
    <source>
        <dbReference type="SAM" id="MobiDB-lite"/>
    </source>
</evidence>
<sequence length="284" mass="30474">MKAMHLIMVLGVAAVVYSMPSNSQGKNLITGVFIPSDAFQDLQDRANANSPQQFVQSQPSYQPIAANQPQYQAVNTNQPSYQPINSNQPQYQPVNTNQPQYQSQSYPVQNQPTVLTNQPAQVQQPTNSQPLLVQERLGNDVPVLTNQPLSNSQPISVQPVISNQPNVVYTQEPLSANSDSNQPLVVMANQPNVQGSPSILLVQQPSAASSAPIYVQQQPNQVQPAQVIFASNPSNGNQLQGAGSTVYTLIPLNAQNAVNSNPGGSYLIPVQSSNSNPIILSTGN</sequence>
<accession>A0A9J7EI62</accession>
<reference evidence="4" key="1">
    <citation type="submission" date="2025-08" db="UniProtKB">
        <authorList>
            <consortium name="RefSeq"/>
        </authorList>
    </citation>
    <scope>IDENTIFICATION</scope>
    <source>
        <strain evidence="4">Ishihara</strain>
        <tissue evidence="4">Whole body</tissue>
    </source>
</reference>
<keyword evidence="3" id="KW-1185">Reference proteome</keyword>
<gene>
    <name evidence="4" type="primary">LOC111359863</name>
</gene>
<feature type="compositionally biased region" description="Low complexity" evidence="1">
    <location>
        <begin position="97"/>
        <end position="106"/>
    </location>
</feature>
<proteinExistence type="predicted"/>
<feature type="compositionally biased region" description="Polar residues" evidence="1">
    <location>
        <begin position="76"/>
        <end position="96"/>
    </location>
</feature>
<keyword evidence="2" id="KW-0732">Signal</keyword>
<dbReference type="AlphaFoldDB" id="A0A9J7EI62"/>
<dbReference type="KEGG" id="sliu:111359863"/>
<feature type="signal peptide" evidence="2">
    <location>
        <begin position="1"/>
        <end position="18"/>
    </location>
</feature>
<protein>
    <submittedName>
        <fullName evidence="4">Integrator complex subunit 3 homolog</fullName>
    </submittedName>
</protein>
<dbReference type="Proteomes" id="UP000301870">
    <property type="component" value="Chromosome 29"/>
</dbReference>
<evidence type="ECO:0000313" key="4">
    <source>
        <dbReference type="RefSeq" id="XP_022831325.1"/>
    </source>
</evidence>
<feature type="chain" id="PRO_5039948523" evidence="2">
    <location>
        <begin position="19"/>
        <end position="284"/>
    </location>
</feature>
<name>A0A9J7EI62_SPOLT</name>
<dbReference type="OrthoDB" id="7379052at2759"/>
<feature type="region of interest" description="Disordered" evidence="1">
    <location>
        <begin position="76"/>
        <end position="106"/>
    </location>
</feature>
<dbReference type="GeneID" id="111359863"/>
<evidence type="ECO:0000256" key="2">
    <source>
        <dbReference type="SAM" id="SignalP"/>
    </source>
</evidence>
<evidence type="ECO:0000313" key="3">
    <source>
        <dbReference type="Proteomes" id="UP000301870"/>
    </source>
</evidence>